<dbReference type="GO" id="GO:0015937">
    <property type="term" value="P:coenzyme A biosynthetic process"/>
    <property type="evidence" value="ECO:0007669"/>
    <property type="project" value="UniProtKB-UniRule"/>
</dbReference>
<dbReference type="Gene3D" id="3.40.50.300">
    <property type="entry name" value="P-loop containing nucleotide triphosphate hydrolases"/>
    <property type="match status" value="1"/>
</dbReference>
<keyword evidence="5" id="KW-0808">Transferase</keyword>
<dbReference type="GO" id="GO:0004140">
    <property type="term" value="F:dephospho-CoA kinase activity"/>
    <property type="evidence" value="ECO:0007669"/>
    <property type="project" value="UniProtKB-UniRule"/>
</dbReference>
<accession>A0A3N4UUU6</accession>
<keyword evidence="3 5" id="KW-0067">ATP-binding</keyword>
<dbReference type="InterPro" id="IPR001977">
    <property type="entry name" value="Depp_CoAkinase"/>
</dbReference>
<evidence type="ECO:0000256" key="3">
    <source>
        <dbReference type="ARBA" id="ARBA00022840"/>
    </source>
</evidence>
<dbReference type="GO" id="GO:0005737">
    <property type="term" value="C:cytoplasm"/>
    <property type="evidence" value="ECO:0007669"/>
    <property type="project" value="UniProtKB-SubCell"/>
</dbReference>
<dbReference type="EMBL" id="RKQL01000006">
    <property type="protein sequence ID" value="RPE64454.1"/>
    <property type="molecule type" value="Genomic_DNA"/>
</dbReference>
<organism evidence="7 8">
    <name type="scientific">Tibeticola sediminis</name>
    <dbReference type="NCBI Taxonomy" id="1917811"/>
    <lineage>
        <taxon>Bacteria</taxon>
        <taxon>Pseudomonadati</taxon>
        <taxon>Pseudomonadota</taxon>
        <taxon>Betaproteobacteria</taxon>
        <taxon>Burkholderiales</taxon>
        <taxon>Comamonadaceae</taxon>
        <taxon>Tibeticola</taxon>
    </lineage>
</organism>
<gene>
    <name evidence="5" type="primary">coaE</name>
    <name evidence="7" type="ORF">EDC62_2271</name>
</gene>
<dbReference type="SUPFAM" id="SSF52540">
    <property type="entry name" value="P-loop containing nucleoside triphosphate hydrolases"/>
    <property type="match status" value="1"/>
</dbReference>
<comment type="function">
    <text evidence="5">Catalyzes the phosphorylation of the 3'-hydroxyl group of dephosphocoenzyme A to form coenzyme A.</text>
</comment>
<dbReference type="InterPro" id="IPR027417">
    <property type="entry name" value="P-loop_NTPase"/>
</dbReference>
<dbReference type="Proteomes" id="UP000272193">
    <property type="component" value="Unassembled WGS sequence"/>
</dbReference>
<keyword evidence="5 7" id="KW-0418">Kinase</keyword>
<protein>
    <recommendedName>
        <fullName evidence="5 6">Dephospho-CoA kinase</fullName>
        <ecNumber evidence="5 6">2.7.1.24</ecNumber>
    </recommendedName>
    <alternativeName>
        <fullName evidence="5">Dephosphocoenzyme A kinase</fullName>
    </alternativeName>
</protein>
<dbReference type="CDD" id="cd02022">
    <property type="entry name" value="DPCK"/>
    <property type="match status" value="1"/>
</dbReference>
<dbReference type="AlphaFoldDB" id="A0A3N4UUU6"/>
<keyword evidence="8" id="KW-1185">Reference proteome</keyword>
<keyword evidence="4 5" id="KW-0173">Coenzyme A biosynthesis</keyword>
<dbReference type="Pfam" id="PF01121">
    <property type="entry name" value="CoaE"/>
    <property type="match status" value="1"/>
</dbReference>
<comment type="similarity">
    <text evidence="1 5">Belongs to the CoaE family.</text>
</comment>
<evidence type="ECO:0000256" key="2">
    <source>
        <dbReference type="ARBA" id="ARBA00022741"/>
    </source>
</evidence>
<dbReference type="PROSITE" id="PS51219">
    <property type="entry name" value="DPCK"/>
    <property type="match status" value="1"/>
</dbReference>
<proteinExistence type="inferred from homology"/>
<dbReference type="EC" id="2.7.1.24" evidence="5 6"/>
<evidence type="ECO:0000256" key="4">
    <source>
        <dbReference type="ARBA" id="ARBA00022993"/>
    </source>
</evidence>
<keyword evidence="5" id="KW-0963">Cytoplasm</keyword>
<evidence type="ECO:0000313" key="7">
    <source>
        <dbReference type="EMBL" id="RPE64454.1"/>
    </source>
</evidence>
<name>A0A3N4UUU6_9BURK</name>
<sequence length="204" mass="21719">MEAAASWHVGLTGGIGSGKSTVAAMLQALGAAIIDADAVAHRVTAAGGAAIADITRRFGPELITPEGAVDRARMRSLVFSDAQAKADLEAIVHPLVAREIAQEVARQEAAGARCIVLDIPLLVESRRWRPRLDRIIVVDCRTETQIARVCARNGLRADEVQRIIDVQASRQERLAAADAVVFNEGVSLDELRRSVAQLAACIGL</sequence>
<reference evidence="7 8" key="1">
    <citation type="submission" date="2018-11" db="EMBL/GenBank/DDBJ databases">
        <title>Genomic Encyclopedia of Type Strains, Phase IV (KMG-IV): sequencing the most valuable type-strain genomes for metagenomic binning, comparative biology and taxonomic classification.</title>
        <authorList>
            <person name="Goeker M."/>
        </authorList>
    </citation>
    <scope>NUCLEOTIDE SEQUENCE [LARGE SCALE GENOMIC DNA]</scope>
    <source>
        <strain evidence="7 8">DSM 101684</strain>
    </source>
</reference>
<dbReference type="UniPathway" id="UPA00241">
    <property type="reaction ID" value="UER00356"/>
</dbReference>
<keyword evidence="2 5" id="KW-0547">Nucleotide-binding</keyword>
<dbReference type="NCBIfam" id="TIGR00152">
    <property type="entry name" value="dephospho-CoA kinase"/>
    <property type="match status" value="1"/>
</dbReference>
<dbReference type="OrthoDB" id="9812943at2"/>
<evidence type="ECO:0000256" key="6">
    <source>
        <dbReference type="NCBIfam" id="TIGR00152"/>
    </source>
</evidence>
<comment type="catalytic activity">
    <reaction evidence="5">
        <text>3'-dephospho-CoA + ATP = ADP + CoA + H(+)</text>
        <dbReference type="Rhea" id="RHEA:18245"/>
        <dbReference type="ChEBI" id="CHEBI:15378"/>
        <dbReference type="ChEBI" id="CHEBI:30616"/>
        <dbReference type="ChEBI" id="CHEBI:57287"/>
        <dbReference type="ChEBI" id="CHEBI:57328"/>
        <dbReference type="ChEBI" id="CHEBI:456216"/>
        <dbReference type="EC" id="2.7.1.24"/>
    </reaction>
</comment>
<feature type="binding site" evidence="5">
    <location>
        <begin position="16"/>
        <end position="21"/>
    </location>
    <ligand>
        <name>ATP</name>
        <dbReference type="ChEBI" id="CHEBI:30616"/>
    </ligand>
</feature>
<evidence type="ECO:0000256" key="5">
    <source>
        <dbReference type="HAMAP-Rule" id="MF_00376"/>
    </source>
</evidence>
<dbReference type="RefSeq" id="WP_124223815.1">
    <property type="nucleotide sequence ID" value="NZ_RKQL01000006.1"/>
</dbReference>
<dbReference type="GO" id="GO:0005524">
    <property type="term" value="F:ATP binding"/>
    <property type="evidence" value="ECO:0007669"/>
    <property type="project" value="UniProtKB-UniRule"/>
</dbReference>
<dbReference type="HAMAP" id="MF_00376">
    <property type="entry name" value="Dephospho_CoA_kinase"/>
    <property type="match status" value="1"/>
</dbReference>
<comment type="subcellular location">
    <subcellularLocation>
        <location evidence="5">Cytoplasm</location>
    </subcellularLocation>
</comment>
<comment type="caution">
    <text evidence="7">The sequence shown here is derived from an EMBL/GenBank/DDBJ whole genome shotgun (WGS) entry which is preliminary data.</text>
</comment>
<evidence type="ECO:0000256" key="1">
    <source>
        <dbReference type="ARBA" id="ARBA00009018"/>
    </source>
</evidence>
<evidence type="ECO:0000313" key="8">
    <source>
        <dbReference type="Proteomes" id="UP000272193"/>
    </source>
</evidence>
<comment type="pathway">
    <text evidence="5">Cofactor biosynthesis; coenzyme A biosynthesis; CoA from (R)-pantothenate: step 5/5.</text>
</comment>
<dbReference type="PANTHER" id="PTHR10695">
    <property type="entry name" value="DEPHOSPHO-COA KINASE-RELATED"/>
    <property type="match status" value="1"/>
</dbReference>
<dbReference type="PANTHER" id="PTHR10695:SF46">
    <property type="entry name" value="BIFUNCTIONAL COENZYME A SYNTHASE-RELATED"/>
    <property type="match status" value="1"/>
</dbReference>